<evidence type="ECO:0000256" key="4">
    <source>
        <dbReference type="ARBA" id="ARBA00022989"/>
    </source>
</evidence>
<dbReference type="Proteomes" id="UP000247810">
    <property type="component" value="Unassembled WGS sequence"/>
</dbReference>
<dbReference type="GO" id="GO:0005886">
    <property type="term" value="C:plasma membrane"/>
    <property type="evidence" value="ECO:0007669"/>
    <property type="project" value="UniProtKB-SubCell"/>
</dbReference>
<dbReference type="OrthoDB" id="5141738at2759"/>
<evidence type="ECO:0000256" key="5">
    <source>
        <dbReference type="ARBA" id="ARBA00023136"/>
    </source>
</evidence>
<feature type="transmembrane region" description="Helical" evidence="7">
    <location>
        <begin position="234"/>
        <end position="252"/>
    </location>
</feature>
<feature type="domain" description="Major facilitator superfamily (MFS) profile" evidence="8">
    <location>
        <begin position="77"/>
        <end position="507"/>
    </location>
</feature>
<accession>A0A319CYQ6</accession>
<dbReference type="InterPro" id="IPR020846">
    <property type="entry name" value="MFS_dom"/>
</dbReference>
<keyword evidence="4 7" id="KW-1133">Transmembrane helix</keyword>
<keyword evidence="3 7" id="KW-0812">Transmembrane</keyword>
<name>A0A319CYQ6_9EURO</name>
<evidence type="ECO:0000256" key="6">
    <source>
        <dbReference type="SAM" id="MobiDB-lite"/>
    </source>
</evidence>
<sequence length="537" mass="58611">MAGKETLSTTVTDGEPPDSNYTWSKEAMPSSTSVDTIAKAGDGFRLTKMAGSQVLVDFDQGSTKNPYNWSFAKKLYTVLSALFLVLNSGISSSLPSNAVPGMMREFGITGDSEKVLPTAMFLIGYVVGPLILSPLSETIGRKPVLMSTFTVFVLGTLACAVAPDWPALLIFRFICGTMGAAPQTVVGGVYADMFATPRVRGRVMTFYMSAASFGPIIGPIISGCSAQYGWRWTFRIDLILTGCSWIGGLFMPETFGRIILKKQATKLNQQSGGDVYVSQLEINSVVVKSSRMETLTRPITMLLFEPIILFSAIYISLAYSLIFFCFQAYPIIFEDTYGFSIKETSLCYIPIGIGAVSSGFVSLYYDIIYERAKAQGKRWATIPEFQRLPLSCIGGPCLTISLFWLGWAANPQIYWVAPVLSGLLFGFGYQIIFISLLTYVTDAYRIYSASALSASLIMRSILGALFPLAADPMYSALGVGWGTSVLGFASLACLPIPLVFLYAGGWIRKKSPFCQRLMKEEQAKSVESTRPTTPEEV</sequence>
<dbReference type="GO" id="GO:0022857">
    <property type="term" value="F:transmembrane transporter activity"/>
    <property type="evidence" value="ECO:0007669"/>
    <property type="project" value="InterPro"/>
</dbReference>
<comment type="subcellular location">
    <subcellularLocation>
        <location evidence="1">Cell membrane</location>
        <topology evidence="1">Multi-pass membrane protein</topology>
    </subcellularLocation>
</comment>
<keyword evidence="10" id="KW-1185">Reference proteome</keyword>
<evidence type="ECO:0000313" key="10">
    <source>
        <dbReference type="Proteomes" id="UP000247810"/>
    </source>
</evidence>
<protein>
    <submittedName>
        <fullName evidence="9">MFS general substrate transporter</fullName>
    </submittedName>
</protein>
<gene>
    <name evidence="9" type="ORF">BO71DRAFT_402205</name>
</gene>
<dbReference type="SUPFAM" id="SSF103473">
    <property type="entry name" value="MFS general substrate transporter"/>
    <property type="match status" value="1"/>
</dbReference>
<dbReference type="InterPro" id="IPR036259">
    <property type="entry name" value="MFS_trans_sf"/>
</dbReference>
<feature type="compositionally biased region" description="Polar residues" evidence="6">
    <location>
        <begin position="1"/>
        <end position="12"/>
    </location>
</feature>
<dbReference type="EMBL" id="KZ825983">
    <property type="protein sequence ID" value="PYH90445.1"/>
    <property type="molecule type" value="Genomic_DNA"/>
</dbReference>
<feature type="transmembrane region" description="Helical" evidence="7">
    <location>
        <begin position="446"/>
        <end position="469"/>
    </location>
</feature>
<organism evidence="9 10">
    <name type="scientific">Aspergillus ellipticus CBS 707.79</name>
    <dbReference type="NCBI Taxonomy" id="1448320"/>
    <lineage>
        <taxon>Eukaryota</taxon>
        <taxon>Fungi</taxon>
        <taxon>Dikarya</taxon>
        <taxon>Ascomycota</taxon>
        <taxon>Pezizomycotina</taxon>
        <taxon>Eurotiomycetes</taxon>
        <taxon>Eurotiomycetidae</taxon>
        <taxon>Eurotiales</taxon>
        <taxon>Aspergillaceae</taxon>
        <taxon>Aspergillus</taxon>
        <taxon>Aspergillus subgen. Circumdati</taxon>
    </lineage>
</organism>
<feature type="transmembrane region" description="Helical" evidence="7">
    <location>
        <begin position="413"/>
        <end position="439"/>
    </location>
</feature>
<feature type="transmembrane region" description="Helical" evidence="7">
    <location>
        <begin position="203"/>
        <end position="222"/>
    </location>
</feature>
<feature type="transmembrane region" description="Helical" evidence="7">
    <location>
        <begin position="388"/>
        <end position="407"/>
    </location>
</feature>
<evidence type="ECO:0000256" key="1">
    <source>
        <dbReference type="ARBA" id="ARBA00004651"/>
    </source>
</evidence>
<proteinExistence type="inferred from homology"/>
<dbReference type="Pfam" id="PF07690">
    <property type="entry name" value="MFS_1"/>
    <property type="match status" value="1"/>
</dbReference>
<feature type="transmembrane region" description="Helical" evidence="7">
    <location>
        <begin position="349"/>
        <end position="367"/>
    </location>
</feature>
<feature type="transmembrane region" description="Helical" evidence="7">
    <location>
        <begin position="144"/>
        <end position="163"/>
    </location>
</feature>
<feature type="region of interest" description="Disordered" evidence="6">
    <location>
        <begin position="1"/>
        <end position="22"/>
    </location>
</feature>
<feature type="transmembrane region" description="Helical" evidence="7">
    <location>
        <begin position="307"/>
        <end position="329"/>
    </location>
</feature>
<feature type="transmembrane region" description="Helical" evidence="7">
    <location>
        <begin position="169"/>
        <end position="191"/>
    </location>
</feature>
<reference evidence="9 10" key="1">
    <citation type="submission" date="2018-02" db="EMBL/GenBank/DDBJ databases">
        <title>The genomes of Aspergillus section Nigri reveals drivers in fungal speciation.</title>
        <authorList>
            <consortium name="DOE Joint Genome Institute"/>
            <person name="Vesth T.C."/>
            <person name="Nybo J."/>
            <person name="Theobald S."/>
            <person name="Brandl J."/>
            <person name="Frisvad J.C."/>
            <person name="Nielsen K.F."/>
            <person name="Lyhne E.K."/>
            <person name="Kogle M.E."/>
            <person name="Kuo A."/>
            <person name="Riley R."/>
            <person name="Clum A."/>
            <person name="Nolan M."/>
            <person name="Lipzen A."/>
            <person name="Salamov A."/>
            <person name="Henrissat B."/>
            <person name="Wiebenga A."/>
            <person name="De vries R.P."/>
            <person name="Grigoriev I.V."/>
            <person name="Mortensen U.H."/>
            <person name="Andersen M.R."/>
            <person name="Baker S.E."/>
        </authorList>
    </citation>
    <scope>NUCLEOTIDE SEQUENCE [LARGE SCALE GENOMIC DNA]</scope>
    <source>
        <strain evidence="9 10">CBS 707.79</strain>
    </source>
</reference>
<dbReference type="STRING" id="1448320.A0A319CYQ6"/>
<feature type="transmembrane region" description="Helical" evidence="7">
    <location>
        <begin position="115"/>
        <end position="132"/>
    </location>
</feature>
<evidence type="ECO:0000256" key="2">
    <source>
        <dbReference type="ARBA" id="ARBA00008335"/>
    </source>
</evidence>
<feature type="transmembrane region" description="Helical" evidence="7">
    <location>
        <begin position="481"/>
        <end position="503"/>
    </location>
</feature>
<dbReference type="Gene3D" id="1.20.1250.20">
    <property type="entry name" value="MFS general substrate transporter like domains"/>
    <property type="match status" value="1"/>
</dbReference>
<dbReference type="InterPro" id="IPR011701">
    <property type="entry name" value="MFS"/>
</dbReference>
<dbReference type="PANTHER" id="PTHR23502">
    <property type="entry name" value="MAJOR FACILITATOR SUPERFAMILY"/>
    <property type="match status" value="1"/>
</dbReference>
<dbReference type="PROSITE" id="PS50850">
    <property type="entry name" value="MFS"/>
    <property type="match status" value="1"/>
</dbReference>
<dbReference type="PANTHER" id="PTHR23502:SF74">
    <property type="entry name" value="MAJOR FACILITATOR SUPERFAMILY (MFS) PROFILE DOMAIN-CONTAINING PROTEIN"/>
    <property type="match status" value="1"/>
</dbReference>
<feature type="transmembrane region" description="Helical" evidence="7">
    <location>
        <begin position="75"/>
        <end position="95"/>
    </location>
</feature>
<dbReference type="VEuPathDB" id="FungiDB:BO71DRAFT_402205"/>
<dbReference type="FunFam" id="1.20.1250.20:FF:000082">
    <property type="entry name" value="MFS multidrug transporter, putative"/>
    <property type="match status" value="1"/>
</dbReference>
<comment type="similarity">
    <text evidence="2">Belongs to the major facilitator superfamily.</text>
</comment>
<evidence type="ECO:0000313" key="9">
    <source>
        <dbReference type="EMBL" id="PYH90445.1"/>
    </source>
</evidence>
<keyword evidence="5 7" id="KW-0472">Membrane</keyword>
<evidence type="ECO:0000259" key="8">
    <source>
        <dbReference type="PROSITE" id="PS50850"/>
    </source>
</evidence>
<dbReference type="AlphaFoldDB" id="A0A319CYQ6"/>
<dbReference type="CDD" id="cd17323">
    <property type="entry name" value="MFS_Tpo1_MDR_like"/>
    <property type="match status" value="1"/>
</dbReference>
<evidence type="ECO:0000256" key="3">
    <source>
        <dbReference type="ARBA" id="ARBA00022692"/>
    </source>
</evidence>
<evidence type="ECO:0000256" key="7">
    <source>
        <dbReference type="SAM" id="Phobius"/>
    </source>
</evidence>